<feature type="transmembrane region" description="Helical" evidence="9">
    <location>
        <begin position="57"/>
        <end position="78"/>
    </location>
</feature>
<dbReference type="PANTHER" id="PTHR30561">
    <property type="entry name" value="SMR FAMILY PROTON-DEPENDENT DRUG EFFLUX TRANSPORTER SUGE"/>
    <property type="match status" value="1"/>
</dbReference>
<dbReference type="OrthoDB" id="21828at2"/>
<organism evidence="10 11">
    <name type="scientific">Macrococcus hajekii</name>
    <dbReference type="NCBI Taxonomy" id="198482"/>
    <lineage>
        <taxon>Bacteria</taxon>
        <taxon>Bacillati</taxon>
        <taxon>Bacillota</taxon>
        <taxon>Bacilli</taxon>
        <taxon>Bacillales</taxon>
        <taxon>Staphylococcaceae</taxon>
        <taxon>Macrococcus</taxon>
    </lineage>
</organism>
<evidence type="ECO:0000256" key="9">
    <source>
        <dbReference type="SAM" id="Phobius"/>
    </source>
</evidence>
<evidence type="ECO:0000256" key="1">
    <source>
        <dbReference type="ARBA" id="ARBA00004651"/>
    </source>
</evidence>
<keyword evidence="3" id="KW-1003">Cell membrane</keyword>
<evidence type="ECO:0000256" key="2">
    <source>
        <dbReference type="ARBA" id="ARBA00022448"/>
    </source>
</evidence>
<comment type="subcellular location">
    <subcellularLocation>
        <location evidence="1 8">Cell membrane</location>
        <topology evidence="1 8">Multi-pass membrane protein</topology>
    </subcellularLocation>
</comment>
<dbReference type="SUPFAM" id="SSF103481">
    <property type="entry name" value="Multidrug resistance efflux transporter EmrE"/>
    <property type="match status" value="1"/>
</dbReference>
<feature type="transmembrane region" description="Helical" evidence="9">
    <location>
        <begin position="84"/>
        <end position="100"/>
    </location>
</feature>
<dbReference type="RefSeq" id="WP_133430434.1">
    <property type="nucleotide sequence ID" value="NZ_BMCC01000004.1"/>
</dbReference>
<dbReference type="AlphaFoldDB" id="A0A4R6BI86"/>
<feature type="transmembrane region" description="Helical" evidence="9">
    <location>
        <begin position="33"/>
        <end position="50"/>
    </location>
</feature>
<evidence type="ECO:0000256" key="3">
    <source>
        <dbReference type="ARBA" id="ARBA00022475"/>
    </source>
</evidence>
<dbReference type="Pfam" id="PF00893">
    <property type="entry name" value="Multi_Drug_Res"/>
    <property type="match status" value="1"/>
</dbReference>
<keyword evidence="5 9" id="KW-1133">Transmembrane helix</keyword>
<dbReference type="InterPro" id="IPR037185">
    <property type="entry name" value="EmrE-like"/>
</dbReference>
<evidence type="ECO:0000313" key="11">
    <source>
        <dbReference type="Proteomes" id="UP000295328"/>
    </source>
</evidence>
<dbReference type="InterPro" id="IPR045324">
    <property type="entry name" value="Small_multidrug_res"/>
</dbReference>
<dbReference type="EMBL" id="SCWE01000004">
    <property type="protein sequence ID" value="TDM01332.1"/>
    <property type="molecule type" value="Genomic_DNA"/>
</dbReference>
<keyword evidence="11" id="KW-1185">Reference proteome</keyword>
<comment type="caution">
    <text evidence="10">The sequence shown here is derived from an EMBL/GenBank/DDBJ whole genome shotgun (WGS) entry which is preliminary data.</text>
</comment>
<accession>A0A4R6BI86</accession>
<comment type="similarity">
    <text evidence="7 8">Belongs to the drug/metabolite transporter (DMT) superfamily. Small multidrug resistance (SMR) (TC 2.A.7.1) family.</text>
</comment>
<proteinExistence type="inferred from homology"/>
<keyword evidence="4 8" id="KW-0812">Transmembrane</keyword>
<dbReference type="GO" id="GO:0022857">
    <property type="term" value="F:transmembrane transporter activity"/>
    <property type="evidence" value="ECO:0007669"/>
    <property type="project" value="InterPro"/>
</dbReference>
<dbReference type="GO" id="GO:0005886">
    <property type="term" value="C:plasma membrane"/>
    <property type="evidence" value="ECO:0007669"/>
    <property type="project" value="UniProtKB-SubCell"/>
</dbReference>
<name>A0A4R6BI86_9STAP</name>
<dbReference type="Proteomes" id="UP000295328">
    <property type="component" value="Unassembled WGS sequence"/>
</dbReference>
<dbReference type="PANTHER" id="PTHR30561:SF0">
    <property type="entry name" value="GUANIDINIUM EXPORTER"/>
    <property type="match status" value="1"/>
</dbReference>
<evidence type="ECO:0000256" key="4">
    <source>
        <dbReference type="ARBA" id="ARBA00022692"/>
    </source>
</evidence>
<keyword evidence="6 9" id="KW-0472">Membrane</keyword>
<gene>
    <name evidence="10" type="ORF">ERX37_09465</name>
</gene>
<dbReference type="FunFam" id="1.10.3730.20:FF:000001">
    <property type="entry name" value="Quaternary ammonium compound resistance transporter SugE"/>
    <property type="match status" value="1"/>
</dbReference>
<evidence type="ECO:0000256" key="7">
    <source>
        <dbReference type="ARBA" id="ARBA00038032"/>
    </source>
</evidence>
<evidence type="ECO:0000313" key="10">
    <source>
        <dbReference type="EMBL" id="TDM01332.1"/>
    </source>
</evidence>
<dbReference type="InterPro" id="IPR000390">
    <property type="entry name" value="Small_drug/metabolite_transptr"/>
</dbReference>
<keyword evidence="2" id="KW-0813">Transport</keyword>
<protein>
    <submittedName>
        <fullName evidence="10">Multidrug efflux SMR transporter</fullName>
    </submittedName>
</protein>
<sequence>MSWLILILAGVMEILMVTALKKADSFANKKWTVIWFIFSLLSLFLLSVAIKTIPLGTAYGVWTGIGAMGSVVVGMIFYHEKVSLLKIIFVTCIIVSIVGLKMV</sequence>
<reference evidence="10 11" key="1">
    <citation type="submission" date="2019-01" db="EMBL/GenBank/DDBJ databases">
        <title>Draft genome sequences of the type strains of six Macrococcus species.</title>
        <authorList>
            <person name="Mazhar S."/>
            <person name="Altermann E."/>
            <person name="Hill C."/>
            <person name="Mcauliffe O."/>
        </authorList>
    </citation>
    <scope>NUCLEOTIDE SEQUENCE [LARGE SCALE GENOMIC DNA]</scope>
    <source>
        <strain evidence="10 11">CCM4809</strain>
    </source>
</reference>
<evidence type="ECO:0000256" key="5">
    <source>
        <dbReference type="ARBA" id="ARBA00022989"/>
    </source>
</evidence>
<dbReference type="Gene3D" id="1.10.3730.20">
    <property type="match status" value="1"/>
</dbReference>
<evidence type="ECO:0000256" key="8">
    <source>
        <dbReference type="RuleBase" id="RU003942"/>
    </source>
</evidence>
<evidence type="ECO:0000256" key="6">
    <source>
        <dbReference type="ARBA" id="ARBA00023136"/>
    </source>
</evidence>